<feature type="transmembrane region" description="Helical" evidence="8">
    <location>
        <begin position="1216"/>
        <end position="1237"/>
    </location>
</feature>
<evidence type="ECO:0000256" key="3">
    <source>
        <dbReference type="ARBA" id="ARBA00022741"/>
    </source>
</evidence>
<organism evidence="10 11">
    <name type="scientific">Aedes albopictus</name>
    <name type="common">Asian tiger mosquito</name>
    <name type="synonym">Stegomyia albopicta</name>
    <dbReference type="NCBI Taxonomy" id="7160"/>
    <lineage>
        <taxon>Eukaryota</taxon>
        <taxon>Metazoa</taxon>
        <taxon>Ecdysozoa</taxon>
        <taxon>Arthropoda</taxon>
        <taxon>Hexapoda</taxon>
        <taxon>Insecta</taxon>
        <taxon>Pterygota</taxon>
        <taxon>Neoptera</taxon>
        <taxon>Endopterygota</taxon>
        <taxon>Diptera</taxon>
        <taxon>Nematocera</taxon>
        <taxon>Culicoidea</taxon>
        <taxon>Culicidae</taxon>
        <taxon>Culicinae</taxon>
        <taxon>Aedini</taxon>
        <taxon>Aedes</taxon>
        <taxon>Stegomyia</taxon>
    </lineage>
</organism>
<keyword evidence="5 8" id="KW-1133">Transmembrane helix</keyword>
<dbReference type="EnsemblMetazoa" id="AALFPA23_010387.R14506">
    <property type="protein sequence ID" value="AALFPA23_010387.P14506"/>
    <property type="gene ID" value="AALFPA23_010387"/>
</dbReference>
<feature type="transmembrane region" description="Helical" evidence="8">
    <location>
        <begin position="1581"/>
        <end position="1599"/>
    </location>
</feature>
<keyword evidence="6 8" id="KW-0472">Membrane</keyword>
<evidence type="ECO:0000256" key="2">
    <source>
        <dbReference type="ARBA" id="ARBA00022692"/>
    </source>
</evidence>
<evidence type="ECO:0000313" key="11">
    <source>
        <dbReference type="Proteomes" id="UP000069940"/>
    </source>
</evidence>
<feature type="transmembrane region" description="Helical" evidence="8">
    <location>
        <begin position="1498"/>
        <end position="1518"/>
    </location>
</feature>
<feature type="domain" description="ABC transporter" evidence="9">
    <location>
        <begin position="848"/>
        <end position="1077"/>
    </location>
</feature>
<dbReference type="RefSeq" id="XP_062711290.1">
    <property type="nucleotide sequence ID" value="XM_062855306.1"/>
</dbReference>
<dbReference type="Pfam" id="PF00005">
    <property type="entry name" value="ABC_tran"/>
    <property type="match status" value="2"/>
</dbReference>
<feature type="compositionally biased region" description="Low complexity" evidence="7">
    <location>
        <begin position="492"/>
        <end position="502"/>
    </location>
</feature>
<evidence type="ECO:0000256" key="6">
    <source>
        <dbReference type="ARBA" id="ARBA00023136"/>
    </source>
</evidence>
<feature type="transmembrane region" description="Helical" evidence="8">
    <location>
        <begin position="668"/>
        <end position="689"/>
    </location>
</feature>
<dbReference type="GeneID" id="109428942"/>
<feature type="region of interest" description="Disordered" evidence="7">
    <location>
        <begin position="462"/>
        <end position="502"/>
    </location>
</feature>
<dbReference type="RefSeq" id="XP_029730803.2">
    <property type="nucleotide sequence ID" value="XM_029874943.2"/>
</dbReference>
<feature type="transmembrane region" description="Helical" evidence="8">
    <location>
        <begin position="1385"/>
        <end position="1407"/>
    </location>
</feature>
<sequence>MKLGKHVDWLQIRALLRKDYLVRIRQPWMTIIQYLWPTLIFLSLYILRNRFQSVEIADCQFPTRQLQNNGILPFFQSYVCTIENECSDPRRYEETSDFDTAPVTPVLRIVQIFLDTPQLYDAVIGLPVDRNFIGAVTSIVTNGRFKEIESNADRLVRMLPEIQEMVGGNFDIERVFSDDRMFSNSGKILCGKPFPRSDNIRFIDNVLYSKDFNGADPDELAVMPTRYCKQLYVDVTNTNNGKITWKQLKPILQGKILYGPSSERNDEIVKFANQTFVDMARLRDFFKALNTTVQLLHTDDSFRSSFENLIELAKSPLVQMIVGGNVNIDLIESMLNGILNEKTVAVTLETIASIFECFSADRFIKVESEKQLEDEAFKLNQKKMFFAGLMFENGTTENEVAYKIRMRIDDTPVTVENKNRFWFPDPEASFELDMRYHRGFIQIQHAVDMGIIKALKKEKADSSKRSSAETSSDAGGLSLEDDLGEDGESETETTAATTTAGSATTEDLGSLYANLSQKINISQSDLAKFSNKSSLDDYLDFNDDEASEEVDEEEPLVVNTSTARSRRKRAPQFNLFSLFLGGGGSAKKEEISYSVAGEKFYTKQFPFPKFTKDHFKKGLYLAQSIQMCFFVALIVHVSSSVRQKIWMKESGNTMLMRAMGLKSYSDSISWAVTTMIELCIVFVLALSILYGGGILQYSSKLFLFVYLLVFGVCLIAFCYMCSMFFGSASIGSVSAVILFLATFLPYIIIISLGAVLSFTGKFVASLSFSTAFCYAWRYIMRLELQQRSADFMALKGSIQENDLAFGILMMLLDAVLYYLIGLIYERLTHEDTTFYQVNRSKLDKSIGAELRNVDVIYENDKKVLDNVSITFKRDEVTCLLGRNGAGKSTIIKLLTGQVLPVVGDVTLPLDYDLISGLKNNAEKIGLCSQNDILIPNLTAKEHLQLYARIKLTKGFEPEVQRTLDNLKMGKYKHYRASELSGGFKRRLCIAIAFLGSPNLVILDEPCSSVDTKARKYIWELIQTLRKDRAVILATHHLDEAESLSDKVVVMENGKAILEQSHEELKDRFTNTLYLDLVLKTMTESDRSTLISDLNKSLDERTNVQYELAKLPRNKLQYKLTYTAANPSEVDLKSLFDQLNQYQNKKLILTYDLKNENLMNIFNAVNSRESQTPDIREPEIVSANGFHGSKPTEHKLSSFQIIASLLHKRFLHFRRNYRLLICLLVLPTLFEVIAMYFMTIRPPGEHDQALELSTALYHDSAEFYTRSGNGSDFQREIDAGILAHCPDADCYLFKSSEDAHRWILQTNYEFADRRFGGLTARQEKHFVWYNNKGYHSMPVWLNLLDSAILKAELENSSYSIRTINHPLQIEEDELTISSILQQVSDAGISLILLLSFSLVLAGASVYIVNERVRGEKMQQRLAGVKFCHYWGVTYLWDAMIFLIAVALAVIVFQVFAIPAYVEKDQLRGICLLLVFYGFASIPAVHLFEKLFNDASFANMSLFCLNVITALGTLTIIILFDILGESETSEHFRNFLNRAFLILPQHALADGLIELSKNYIQAEIFKRYYIDSYKPLMTILEPHLIALAIMGVVFTILNMIIERKVIQRFFQEAESSHTPVYELKTVRSEEAIMNGNGKKKSLTADQILSVDHLTKQYRSGDVVVNDVSFKIHYGECFGLLGTNGAGKSTIFSILAGEQLPSSGGFCFFSSNCLSYCPQNSFLDPLLTVEEVIEFYGQLRNVDNIDKLVIETLREYHLEPYKRILVKNLSGGNRRKLCVAVACFGNTDIILMDEPTSDMDPVTRAIVYRTIERLNSQNRSVLLTSHSISEIDRICQRIAILKDGHLLTVDTPEKLTERYGNNYLVTIYLEDNREVDLIRTIKREFNVSEDLIQNKNSLQFVCKVQPDNRRHNNGGIEKLHKNSQVTINLNNNTIDSSPAVMENVSALVVKLHRFAENNRLRYTVSRCLLDQVFENVLQNHEEEHSNDGFVEN</sequence>
<dbReference type="EnsemblMetazoa" id="AALFPA23_010387.R14510">
    <property type="protein sequence ID" value="AALFPA23_010387.P14510"/>
    <property type="gene ID" value="AALFPA23_010387"/>
</dbReference>
<dbReference type="RefSeq" id="XP_029730804.2">
    <property type="nucleotide sequence ID" value="XM_029874944.2"/>
</dbReference>
<dbReference type="Pfam" id="PF12698">
    <property type="entry name" value="ABC2_membrane_3"/>
    <property type="match status" value="1"/>
</dbReference>
<keyword evidence="3" id="KW-0547">Nucleotide-binding</keyword>
<keyword evidence="11" id="KW-1185">Reference proteome</keyword>
<evidence type="ECO:0000256" key="7">
    <source>
        <dbReference type="SAM" id="MobiDB-lite"/>
    </source>
</evidence>
<dbReference type="SUPFAM" id="SSF52540">
    <property type="entry name" value="P-loop containing nucleoside triphosphate hydrolases"/>
    <property type="match status" value="2"/>
</dbReference>
<dbReference type="EnsemblMetazoa" id="AALFPA23_010387.R14511">
    <property type="protein sequence ID" value="AALFPA23_010387.P14511"/>
    <property type="gene ID" value="AALFPA23_010387"/>
</dbReference>
<keyword evidence="2 8" id="KW-0812">Transmembrane</keyword>
<feature type="transmembrane region" description="Helical" evidence="8">
    <location>
        <begin position="619"/>
        <end position="638"/>
    </location>
</feature>
<evidence type="ECO:0000256" key="1">
    <source>
        <dbReference type="ARBA" id="ARBA00004141"/>
    </source>
</evidence>
<protein>
    <recommendedName>
        <fullName evidence="9">ABC transporter domain-containing protein</fullName>
    </recommendedName>
</protein>
<dbReference type="InterPro" id="IPR003439">
    <property type="entry name" value="ABC_transporter-like_ATP-bd"/>
</dbReference>
<feature type="transmembrane region" description="Helical" evidence="8">
    <location>
        <begin position="1465"/>
        <end position="1486"/>
    </location>
</feature>
<accession>A0ABM1YM19</accession>
<feature type="transmembrane region" description="Helical" evidence="8">
    <location>
        <begin position="701"/>
        <end position="725"/>
    </location>
</feature>
<dbReference type="InterPro" id="IPR013525">
    <property type="entry name" value="ABC2_TM"/>
</dbReference>
<dbReference type="RefSeq" id="XP_062711289.1">
    <property type="nucleotide sequence ID" value="XM_062855305.1"/>
</dbReference>
<proteinExistence type="predicted"/>
<dbReference type="EnsemblMetazoa" id="AALFPA23_010387.R14507">
    <property type="protein sequence ID" value="AALFPA23_010387.P14507"/>
    <property type="gene ID" value="AALFPA23_010387"/>
</dbReference>
<dbReference type="PROSITE" id="PS50893">
    <property type="entry name" value="ABC_TRANSPORTER_2"/>
    <property type="match status" value="2"/>
</dbReference>
<dbReference type="EnsemblMetazoa" id="AALFPA23_010387.R14508">
    <property type="protein sequence ID" value="AALFPA23_010387.P14508"/>
    <property type="gene ID" value="AALFPA23_010387"/>
</dbReference>
<dbReference type="Proteomes" id="UP000069940">
    <property type="component" value="Unassembled WGS sequence"/>
</dbReference>
<feature type="transmembrane region" description="Helical" evidence="8">
    <location>
        <begin position="803"/>
        <end position="824"/>
    </location>
</feature>
<dbReference type="InterPro" id="IPR026082">
    <property type="entry name" value="ABCA"/>
</dbReference>
<dbReference type="PANTHER" id="PTHR19229:SF241">
    <property type="entry name" value="ABC TRANSPORTER DOMAIN-CONTAINING PROTEIN"/>
    <property type="match status" value="1"/>
</dbReference>
<keyword evidence="4" id="KW-0067">ATP-binding</keyword>
<evidence type="ECO:0000313" key="10">
    <source>
        <dbReference type="EnsemblMetazoa" id="AALFPA23_010387.P14511"/>
    </source>
</evidence>
<evidence type="ECO:0000256" key="5">
    <source>
        <dbReference type="ARBA" id="ARBA00022989"/>
    </source>
</evidence>
<feature type="domain" description="ABC transporter" evidence="9">
    <location>
        <begin position="1646"/>
        <end position="1865"/>
    </location>
</feature>
<dbReference type="RefSeq" id="XP_029730802.2">
    <property type="nucleotide sequence ID" value="XM_029874942.2"/>
</dbReference>
<dbReference type="InterPro" id="IPR027417">
    <property type="entry name" value="P-loop_NTPase"/>
</dbReference>
<reference evidence="11" key="1">
    <citation type="journal article" date="2015" name="Proc. Natl. Acad. Sci. U.S.A.">
        <title>Genome sequence of the Asian Tiger mosquito, Aedes albopictus, reveals insights into its biology, genetics, and evolution.</title>
        <authorList>
            <person name="Chen X.G."/>
            <person name="Jiang X."/>
            <person name="Gu J."/>
            <person name="Xu M."/>
            <person name="Wu Y."/>
            <person name="Deng Y."/>
            <person name="Zhang C."/>
            <person name="Bonizzoni M."/>
            <person name="Dermauw W."/>
            <person name="Vontas J."/>
            <person name="Armbruster P."/>
            <person name="Huang X."/>
            <person name="Yang Y."/>
            <person name="Zhang H."/>
            <person name="He W."/>
            <person name="Peng H."/>
            <person name="Liu Y."/>
            <person name="Wu K."/>
            <person name="Chen J."/>
            <person name="Lirakis M."/>
            <person name="Topalis P."/>
            <person name="Van Leeuwen T."/>
            <person name="Hall A.B."/>
            <person name="Jiang X."/>
            <person name="Thorpe C."/>
            <person name="Mueller R.L."/>
            <person name="Sun C."/>
            <person name="Waterhouse R.M."/>
            <person name="Yan G."/>
            <person name="Tu Z.J."/>
            <person name="Fang X."/>
            <person name="James A.A."/>
        </authorList>
    </citation>
    <scope>NUCLEOTIDE SEQUENCE [LARGE SCALE GENOMIC DNA]</scope>
    <source>
        <strain evidence="11">Foshan</strain>
    </source>
</reference>
<feature type="transmembrane region" description="Helical" evidence="8">
    <location>
        <begin position="731"/>
        <end position="755"/>
    </location>
</feature>
<comment type="subcellular location">
    <subcellularLocation>
        <location evidence="1">Membrane</location>
        <topology evidence="1">Multi-pass membrane protein</topology>
    </subcellularLocation>
</comment>
<evidence type="ECO:0000259" key="9">
    <source>
        <dbReference type="PROSITE" id="PS50893"/>
    </source>
</evidence>
<dbReference type="Gene3D" id="3.40.50.300">
    <property type="entry name" value="P-loop containing nucleotide triphosphate hydrolases"/>
    <property type="match status" value="2"/>
</dbReference>
<dbReference type="RefSeq" id="XP_029730801.2">
    <property type="nucleotide sequence ID" value="XM_029874941.2"/>
</dbReference>
<dbReference type="SMART" id="SM00382">
    <property type="entry name" value="AAA"/>
    <property type="match status" value="2"/>
</dbReference>
<feature type="transmembrane region" description="Helical" evidence="8">
    <location>
        <begin position="1428"/>
        <end position="1459"/>
    </location>
</feature>
<name>A0ABM1YM19_AEDAL</name>
<dbReference type="InterPro" id="IPR003593">
    <property type="entry name" value="AAA+_ATPase"/>
</dbReference>
<evidence type="ECO:0000256" key="4">
    <source>
        <dbReference type="ARBA" id="ARBA00022840"/>
    </source>
</evidence>
<dbReference type="EnsemblMetazoa" id="AALFPA23_010387.R14509">
    <property type="protein sequence ID" value="AALFPA23_010387.P14509"/>
    <property type="gene ID" value="AALFPA23_010387"/>
</dbReference>
<dbReference type="PANTHER" id="PTHR19229">
    <property type="entry name" value="ATP-BINDING CASSETTE TRANSPORTER SUBFAMILY A ABCA"/>
    <property type="match status" value="1"/>
</dbReference>
<reference evidence="10" key="2">
    <citation type="submission" date="2025-05" db="UniProtKB">
        <authorList>
            <consortium name="EnsemblMetazoa"/>
        </authorList>
    </citation>
    <scope>IDENTIFICATION</scope>
    <source>
        <strain evidence="10">Foshan</strain>
    </source>
</reference>
<feature type="compositionally biased region" description="Acidic residues" evidence="7">
    <location>
        <begin position="479"/>
        <end position="491"/>
    </location>
</feature>
<evidence type="ECO:0000256" key="8">
    <source>
        <dbReference type="SAM" id="Phobius"/>
    </source>
</evidence>
<dbReference type="CDD" id="cd03263">
    <property type="entry name" value="ABC_subfamily_A"/>
    <property type="match status" value="2"/>
</dbReference>